<dbReference type="GeneID" id="115056857"/>
<dbReference type="AlphaFoldDB" id="A0A665V643"/>
<proteinExistence type="predicted"/>
<evidence type="ECO:0000313" key="2">
    <source>
        <dbReference type="Proteomes" id="UP000472264"/>
    </source>
</evidence>
<dbReference type="Gene3D" id="1.25.40.490">
    <property type="match status" value="1"/>
</dbReference>
<dbReference type="GO" id="GO:0036297">
    <property type="term" value="P:interstrand cross-link repair"/>
    <property type="evidence" value="ECO:0007669"/>
    <property type="project" value="InterPro"/>
</dbReference>
<dbReference type="Pfam" id="PF11107">
    <property type="entry name" value="FANCF"/>
    <property type="match status" value="1"/>
</dbReference>
<dbReference type="GO" id="GO:0043240">
    <property type="term" value="C:Fanconi anaemia nuclear complex"/>
    <property type="evidence" value="ECO:0007669"/>
    <property type="project" value="InterPro"/>
</dbReference>
<accession>A0A665V643</accession>
<dbReference type="CTD" id="2188"/>
<dbReference type="InterPro" id="IPR035428">
    <property type="entry name" value="FANCF"/>
</dbReference>
<dbReference type="RefSeq" id="XP_029379478.1">
    <property type="nucleotide sequence ID" value="XM_029523618.1"/>
</dbReference>
<sequence>MEAVLKNLADTVELLAVAALCGVVEQWDTRTVSRAFHWARYCERLFNRFQDNAEVRKLMEKQIQLTNESLRAALPGYTEVSILDLSMCQQHLLVGLLSNPKLPSSIMKTLFDNNSSPAEVRCGVNPDVTGLCSFIIQCKSACQVLSPLTDSSAVGADAEVQADMLMERLGVLMSQRSGANRIEYFLDSVLQGCEGATEHFCLMIAAALLTRRNSAAESASQDVLLDWLQKRQNTLQHMCSALATALLMDLAKEHLKFRDSFCDVLKSWASDMEYNISEGEWVQRSTHPRVSFQKLTEHFHALFETCPCLRNEVGTELNALKISDGDFDVRGLSVWGDLLSALNR</sequence>
<reference evidence="1" key="2">
    <citation type="submission" date="2025-08" db="UniProtKB">
        <authorList>
            <consortium name="Ensembl"/>
        </authorList>
    </citation>
    <scope>IDENTIFICATION</scope>
</reference>
<gene>
    <name evidence="1" type="primary">fancf</name>
</gene>
<dbReference type="InParanoid" id="A0A665V643"/>
<dbReference type="PANTHER" id="PTHR14449:SF2">
    <property type="entry name" value="FANCONI ANEMIA GROUP F PROTEIN"/>
    <property type="match status" value="1"/>
</dbReference>
<reference evidence="1" key="3">
    <citation type="submission" date="2025-09" db="UniProtKB">
        <authorList>
            <consortium name="Ensembl"/>
        </authorList>
    </citation>
    <scope>IDENTIFICATION</scope>
</reference>
<reference evidence="1" key="1">
    <citation type="submission" date="2021-04" db="EMBL/GenBank/DDBJ databases">
        <authorList>
            <consortium name="Wellcome Sanger Institute Data Sharing"/>
        </authorList>
    </citation>
    <scope>NUCLEOTIDE SEQUENCE [LARGE SCALE GENOMIC DNA]</scope>
</reference>
<organism evidence="1 2">
    <name type="scientific">Echeneis naucrates</name>
    <name type="common">Live sharksucker</name>
    <dbReference type="NCBI Taxonomy" id="173247"/>
    <lineage>
        <taxon>Eukaryota</taxon>
        <taxon>Metazoa</taxon>
        <taxon>Chordata</taxon>
        <taxon>Craniata</taxon>
        <taxon>Vertebrata</taxon>
        <taxon>Euteleostomi</taxon>
        <taxon>Actinopterygii</taxon>
        <taxon>Neopterygii</taxon>
        <taxon>Teleostei</taxon>
        <taxon>Neoteleostei</taxon>
        <taxon>Acanthomorphata</taxon>
        <taxon>Carangaria</taxon>
        <taxon>Carangiformes</taxon>
        <taxon>Echeneidae</taxon>
        <taxon>Echeneis</taxon>
    </lineage>
</organism>
<dbReference type="OrthoDB" id="6429998at2759"/>
<dbReference type="Proteomes" id="UP000472264">
    <property type="component" value="Chromosome 16"/>
</dbReference>
<name>A0A665V643_ECHNA</name>
<dbReference type="PANTHER" id="PTHR14449">
    <property type="entry name" value="FANCONI ANEMIA GROUP F PROTEIN FANCF"/>
    <property type="match status" value="1"/>
</dbReference>
<dbReference type="OMA" id="LQWARYL"/>
<evidence type="ECO:0008006" key="3">
    <source>
        <dbReference type="Google" id="ProtNLM"/>
    </source>
</evidence>
<dbReference type="Ensembl" id="ENSENLT00000027980.1">
    <property type="protein sequence ID" value="ENSENLP00000027149.1"/>
    <property type="gene ID" value="ENSENLG00000012202.1"/>
</dbReference>
<dbReference type="InterPro" id="IPR038505">
    <property type="entry name" value="FANCF_C_sf"/>
</dbReference>
<evidence type="ECO:0000313" key="1">
    <source>
        <dbReference type="Ensembl" id="ENSENLP00000027149.1"/>
    </source>
</evidence>
<keyword evidence="2" id="KW-1185">Reference proteome</keyword>
<protein>
    <recommendedName>
        <fullName evidence="3">FA complementation group F</fullName>
    </recommendedName>
</protein>